<protein>
    <recommendedName>
        <fullName evidence="1">ABM domain-containing protein</fullName>
    </recommendedName>
</protein>
<dbReference type="Proteomes" id="UP000799779">
    <property type="component" value="Unassembled WGS sequence"/>
</dbReference>
<dbReference type="Gene3D" id="3.30.70.100">
    <property type="match status" value="1"/>
</dbReference>
<evidence type="ECO:0000313" key="3">
    <source>
        <dbReference type="Proteomes" id="UP000799779"/>
    </source>
</evidence>
<gene>
    <name evidence="2" type="ORF">P154DRAFT_527776</name>
</gene>
<accession>A0A6A5VVJ1</accession>
<dbReference type="AlphaFoldDB" id="A0A6A5VVJ1"/>
<name>A0A6A5VVJ1_9PLEO</name>
<organism evidence="2 3">
    <name type="scientific">Amniculicola lignicola CBS 123094</name>
    <dbReference type="NCBI Taxonomy" id="1392246"/>
    <lineage>
        <taxon>Eukaryota</taxon>
        <taxon>Fungi</taxon>
        <taxon>Dikarya</taxon>
        <taxon>Ascomycota</taxon>
        <taxon>Pezizomycotina</taxon>
        <taxon>Dothideomycetes</taxon>
        <taxon>Pleosporomycetidae</taxon>
        <taxon>Pleosporales</taxon>
        <taxon>Amniculicolaceae</taxon>
        <taxon>Amniculicola</taxon>
    </lineage>
</organism>
<feature type="domain" description="ABM" evidence="1">
    <location>
        <begin position="4"/>
        <end position="94"/>
    </location>
</feature>
<dbReference type="OrthoDB" id="4126315at2759"/>
<dbReference type="SUPFAM" id="SSF54909">
    <property type="entry name" value="Dimeric alpha+beta barrel"/>
    <property type="match status" value="1"/>
</dbReference>
<dbReference type="InterPro" id="IPR011008">
    <property type="entry name" value="Dimeric_a/b-barrel"/>
</dbReference>
<keyword evidence="3" id="KW-1185">Reference proteome</keyword>
<evidence type="ECO:0000259" key="1">
    <source>
        <dbReference type="PROSITE" id="PS51725"/>
    </source>
</evidence>
<sequence length="110" mass="13291">MPSISLHVKVTVAPENREIFLAEFKKVYDLVVLEPECTFFELYENKDEPGAFKWVENWNATREWLMSVQIPKDYYKPYFAATEPLFIKPRDFEVWDRLEEKDSWMYVAKE</sequence>
<dbReference type="InterPro" id="IPR007138">
    <property type="entry name" value="ABM_dom"/>
</dbReference>
<dbReference type="EMBL" id="ML977706">
    <property type="protein sequence ID" value="KAF1993400.1"/>
    <property type="molecule type" value="Genomic_DNA"/>
</dbReference>
<proteinExistence type="predicted"/>
<reference evidence="2" key="1">
    <citation type="journal article" date="2020" name="Stud. Mycol.">
        <title>101 Dothideomycetes genomes: a test case for predicting lifestyles and emergence of pathogens.</title>
        <authorList>
            <person name="Haridas S."/>
            <person name="Albert R."/>
            <person name="Binder M."/>
            <person name="Bloem J."/>
            <person name="Labutti K."/>
            <person name="Salamov A."/>
            <person name="Andreopoulos B."/>
            <person name="Baker S."/>
            <person name="Barry K."/>
            <person name="Bills G."/>
            <person name="Bluhm B."/>
            <person name="Cannon C."/>
            <person name="Castanera R."/>
            <person name="Culley D."/>
            <person name="Daum C."/>
            <person name="Ezra D."/>
            <person name="Gonzalez J."/>
            <person name="Henrissat B."/>
            <person name="Kuo A."/>
            <person name="Liang C."/>
            <person name="Lipzen A."/>
            <person name="Lutzoni F."/>
            <person name="Magnuson J."/>
            <person name="Mondo S."/>
            <person name="Nolan M."/>
            <person name="Ohm R."/>
            <person name="Pangilinan J."/>
            <person name="Park H.-J."/>
            <person name="Ramirez L."/>
            <person name="Alfaro M."/>
            <person name="Sun H."/>
            <person name="Tritt A."/>
            <person name="Yoshinaga Y."/>
            <person name="Zwiers L.-H."/>
            <person name="Turgeon B."/>
            <person name="Goodwin S."/>
            <person name="Spatafora J."/>
            <person name="Crous P."/>
            <person name="Grigoriev I."/>
        </authorList>
    </citation>
    <scope>NUCLEOTIDE SEQUENCE</scope>
    <source>
        <strain evidence="2">CBS 123094</strain>
    </source>
</reference>
<dbReference type="Pfam" id="PF03992">
    <property type="entry name" value="ABM"/>
    <property type="match status" value="1"/>
</dbReference>
<evidence type="ECO:0000313" key="2">
    <source>
        <dbReference type="EMBL" id="KAF1993400.1"/>
    </source>
</evidence>
<dbReference type="PROSITE" id="PS51725">
    <property type="entry name" value="ABM"/>
    <property type="match status" value="1"/>
</dbReference>